<proteinExistence type="predicted"/>
<feature type="region of interest" description="Disordered" evidence="1">
    <location>
        <begin position="77"/>
        <end position="104"/>
    </location>
</feature>
<protein>
    <submittedName>
        <fullName evidence="2">Histone deacetylase 6-like</fullName>
    </submittedName>
</protein>
<reference evidence="2 3" key="1">
    <citation type="submission" date="2019-09" db="EMBL/GenBank/DDBJ databases">
        <authorList>
            <person name="Ou C."/>
        </authorList>
    </citation>
    <scope>NUCLEOTIDE SEQUENCE [LARGE SCALE GENOMIC DNA]</scope>
    <source>
        <strain evidence="2">S2</strain>
        <tissue evidence="2">Leaf</tissue>
    </source>
</reference>
<gene>
    <name evidence="2" type="ORF">D8674_010622</name>
</gene>
<accession>A0A5N5FET1</accession>
<evidence type="ECO:0000256" key="1">
    <source>
        <dbReference type="SAM" id="MobiDB-lite"/>
    </source>
</evidence>
<sequence>MFLKVGSGIDEGKLQELGVDQRREQGAGDRRRKGWGIELHRLCSGDKGEEVNVVFGVEVADVDGVGGKVDLHPPPMSVDLHPKGDNRQCILAGGGQGRRGQRSE</sequence>
<keyword evidence="3" id="KW-1185">Reference proteome</keyword>
<comment type="caution">
    <text evidence="2">The sequence shown here is derived from an EMBL/GenBank/DDBJ whole genome shotgun (WGS) entry which is preliminary data.</text>
</comment>
<dbReference type="AlphaFoldDB" id="A0A5N5FET1"/>
<dbReference type="EMBL" id="SMOL01000753">
    <property type="protein sequence ID" value="KAB2600351.1"/>
    <property type="molecule type" value="Genomic_DNA"/>
</dbReference>
<dbReference type="Proteomes" id="UP000327157">
    <property type="component" value="Chromosome 13"/>
</dbReference>
<organism evidence="2 3">
    <name type="scientific">Pyrus ussuriensis x Pyrus communis</name>
    <dbReference type="NCBI Taxonomy" id="2448454"/>
    <lineage>
        <taxon>Eukaryota</taxon>
        <taxon>Viridiplantae</taxon>
        <taxon>Streptophyta</taxon>
        <taxon>Embryophyta</taxon>
        <taxon>Tracheophyta</taxon>
        <taxon>Spermatophyta</taxon>
        <taxon>Magnoliopsida</taxon>
        <taxon>eudicotyledons</taxon>
        <taxon>Gunneridae</taxon>
        <taxon>Pentapetalae</taxon>
        <taxon>rosids</taxon>
        <taxon>fabids</taxon>
        <taxon>Rosales</taxon>
        <taxon>Rosaceae</taxon>
        <taxon>Amygdaloideae</taxon>
        <taxon>Maleae</taxon>
        <taxon>Pyrus</taxon>
    </lineage>
</organism>
<reference evidence="3" key="2">
    <citation type="submission" date="2019-10" db="EMBL/GenBank/DDBJ databases">
        <title>A de novo genome assembly of a pear dwarfing rootstock.</title>
        <authorList>
            <person name="Wang F."/>
            <person name="Wang J."/>
            <person name="Li S."/>
            <person name="Zhang Y."/>
            <person name="Fang M."/>
            <person name="Ma L."/>
            <person name="Zhao Y."/>
            <person name="Jiang S."/>
        </authorList>
    </citation>
    <scope>NUCLEOTIDE SEQUENCE [LARGE SCALE GENOMIC DNA]</scope>
</reference>
<evidence type="ECO:0000313" key="2">
    <source>
        <dbReference type="EMBL" id="KAB2600351.1"/>
    </source>
</evidence>
<evidence type="ECO:0000313" key="3">
    <source>
        <dbReference type="Proteomes" id="UP000327157"/>
    </source>
</evidence>
<name>A0A5N5FET1_9ROSA</name>
<reference evidence="2 3" key="3">
    <citation type="submission" date="2019-11" db="EMBL/GenBank/DDBJ databases">
        <title>A de novo genome assembly of a pear dwarfing rootstock.</title>
        <authorList>
            <person name="Wang F."/>
            <person name="Wang J."/>
            <person name="Li S."/>
            <person name="Zhang Y."/>
            <person name="Fang M."/>
            <person name="Ma L."/>
            <person name="Zhao Y."/>
            <person name="Jiang S."/>
        </authorList>
    </citation>
    <scope>NUCLEOTIDE SEQUENCE [LARGE SCALE GENOMIC DNA]</scope>
    <source>
        <strain evidence="2">S2</strain>
        <tissue evidence="2">Leaf</tissue>
    </source>
</reference>